<dbReference type="PROSITE" id="PS00232">
    <property type="entry name" value="CADHERIN_1"/>
    <property type="match status" value="1"/>
</dbReference>
<dbReference type="InterPro" id="IPR015919">
    <property type="entry name" value="Cadherin-like_sf"/>
</dbReference>
<accession>A5PJM6</accession>
<dbReference type="STRING" id="9913.ENSBTAP00000072684"/>
<organism evidence="5">
    <name type="scientific">Bos taurus</name>
    <name type="common">Bovine</name>
    <dbReference type="NCBI Taxonomy" id="9913"/>
    <lineage>
        <taxon>Eukaryota</taxon>
        <taxon>Metazoa</taxon>
        <taxon>Chordata</taxon>
        <taxon>Craniata</taxon>
        <taxon>Vertebrata</taxon>
        <taxon>Euteleostomi</taxon>
        <taxon>Mammalia</taxon>
        <taxon>Eutheria</taxon>
        <taxon>Laurasiatheria</taxon>
        <taxon>Artiodactyla</taxon>
        <taxon>Ruminantia</taxon>
        <taxon>Pecora</taxon>
        <taxon>Bovidae</taxon>
        <taxon>Bovinae</taxon>
        <taxon>Bos</taxon>
    </lineage>
</organism>
<keyword evidence="4" id="KW-0472">Membrane</keyword>
<dbReference type="EMBL" id="BC142173">
    <property type="protein sequence ID" value="AAI42174.1"/>
    <property type="molecule type" value="mRNA"/>
</dbReference>
<dbReference type="KEGG" id="bta:781265"/>
<dbReference type="Pfam" id="PF00028">
    <property type="entry name" value="Cadherin"/>
    <property type="match status" value="1"/>
</dbReference>
<protein>
    <submittedName>
        <fullName evidence="5">CDH19 protein</fullName>
    </submittedName>
</protein>
<dbReference type="InterPro" id="IPR039808">
    <property type="entry name" value="Cadherin"/>
</dbReference>
<gene>
    <name evidence="5" type="primary">CDH19</name>
</gene>
<dbReference type="PANTHER" id="PTHR24027">
    <property type="entry name" value="CADHERIN-23"/>
    <property type="match status" value="1"/>
</dbReference>
<dbReference type="CTD" id="28513"/>
<dbReference type="CDD" id="cd11304">
    <property type="entry name" value="Cadherin_repeat"/>
    <property type="match status" value="1"/>
</dbReference>
<keyword evidence="3" id="KW-0106">Calcium</keyword>
<comment type="subcellular location">
    <subcellularLocation>
        <location evidence="1">Membrane</location>
    </subcellularLocation>
</comment>
<dbReference type="PANTHER" id="PTHR24027:SF323">
    <property type="entry name" value="CADHERIN-19"/>
    <property type="match status" value="1"/>
</dbReference>
<reference evidence="5" key="1">
    <citation type="submission" date="2007-06" db="EMBL/GenBank/DDBJ databases">
        <authorList>
            <person name="Moore S."/>
            <person name="Alexander L."/>
            <person name="Brownstein M."/>
            <person name="Guan L."/>
            <person name="Lobo S."/>
            <person name="Meng Y."/>
            <person name="Tanaguchi M."/>
            <person name="Wang Z."/>
            <person name="Yu J."/>
            <person name="Prange C."/>
            <person name="Schreiber K."/>
            <person name="Shenmen C."/>
            <person name="Wagner L."/>
            <person name="Bala M."/>
            <person name="Barbazuk S."/>
            <person name="Barber S."/>
            <person name="Babakaiff R."/>
            <person name="Beland J."/>
            <person name="Chun E."/>
            <person name="Del Rio L."/>
            <person name="Gibson S."/>
            <person name="Hanson R."/>
            <person name="Kirkpatrick R."/>
            <person name="Liu J."/>
            <person name="Matsuo C."/>
            <person name="Mayo M."/>
            <person name="Santos R.R."/>
            <person name="Stott J."/>
            <person name="Tsai M."/>
            <person name="Wong D."/>
            <person name="Siddiqui A."/>
            <person name="Holt R."/>
            <person name="Jones S.J."/>
            <person name="Marra M.A."/>
        </authorList>
    </citation>
    <scope>NUCLEOTIDE SEQUENCE</scope>
    <source>
        <strain evidence="5">L1 Hereford</strain>
        <tissue evidence="5">Hippocampus</tissue>
    </source>
</reference>
<sequence length="167" mass="19285">MNCWLLLPFMLGIPLLWPCIIAAENSKTEEVRHPAGSRLRIRRGWMWNQFFVPEEMNKTRHHIGQLRSDLDNGNNSFQYKLLGVGAESLFVIDERTGDIYAVQKLDREERSLYTLRAQVIDTTTGRAVEPESEFVIRVSDINDNEPKFLDEPYEAIVPEMSPEGIAY</sequence>
<name>A5PJM6_BOVIN</name>
<dbReference type="SMART" id="SM00112">
    <property type="entry name" value="CA"/>
    <property type="match status" value="1"/>
</dbReference>
<evidence type="ECO:0000313" key="5">
    <source>
        <dbReference type="EMBL" id="AAI42174.1"/>
    </source>
</evidence>
<dbReference type="SUPFAM" id="SSF49313">
    <property type="entry name" value="Cadherin-like"/>
    <property type="match status" value="1"/>
</dbReference>
<dbReference type="RefSeq" id="NP_001092651.1">
    <property type="nucleotide sequence ID" value="NM_001099181.1"/>
</dbReference>
<dbReference type="OrthoDB" id="6252479at2759"/>
<keyword evidence="2" id="KW-0677">Repeat</keyword>
<dbReference type="GO" id="GO:0007156">
    <property type="term" value="P:homophilic cell adhesion via plasma membrane adhesion molecules"/>
    <property type="evidence" value="ECO:0007669"/>
    <property type="project" value="InterPro"/>
</dbReference>
<dbReference type="AlphaFoldDB" id="A5PJM6"/>
<dbReference type="InterPro" id="IPR020894">
    <property type="entry name" value="Cadherin_CS"/>
</dbReference>
<evidence type="ECO:0000256" key="3">
    <source>
        <dbReference type="ARBA" id="ARBA00022837"/>
    </source>
</evidence>
<evidence type="ECO:0000256" key="4">
    <source>
        <dbReference type="ARBA" id="ARBA00023136"/>
    </source>
</evidence>
<dbReference type="Bgee" id="ENSBTAG00000052830">
    <property type="expression patterns" value="Expressed in pigment epithelium of eye and 67 other cell types or tissues"/>
</dbReference>
<evidence type="ECO:0000256" key="2">
    <source>
        <dbReference type="ARBA" id="ARBA00022737"/>
    </source>
</evidence>
<dbReference type="VEuPathDB" id="HostDB:ENSBTAG00000052830"/>
<dbReference type="FunFam" id="2.60.40.60:FF:000009">
    <property type="entry name" value="Cadherin 24"/>
    <property type="match status" value="1"/>
</dbReference>
<dbReference type="SMR" id="A5PJM6"/>
<dbReference type="InterPro" id="IPR002126">
    <property type="entry name" value="Cadherin-like_dom"/>
</dbReference>
<evidence type="ECO:0000256" key="1">
    <source>
        <dbReference type="ARBA" id="ARBA00004370"/>
    </source>
</evidence>
<dbReference type="GeneID" id="781265"/>
<dbReference type="PRINTS" id="PR00205">
    <property type="entry name" value="CADHERIN"/>
</dbReference>
<dbReference type="Gene3D" id="2.60.40.60">
    <property type="entry name" value="Cadherins"/>
    <property type="match status" value="1"/>
</dbReference>
<dbReference type="OMA" id="NQFFIVE"/>
<dbReference type="PROSITE" id="PS50268">
    <property type="entry name" value="CADHERIN_2"/>
    <property type="match status" value="1"/>
</dbReference>
<proteinExistence type="evidence at transcript level"/>
<dbReference type="GO" id="GO:0005509">
    <property type="term" value="F:calcium ion binding"/>
    <property type="evidence" value="ECO:0007669"/>
    <property type="project" value="UniProtKB-UniRule"/>
</dbReference>
<dbReference type="GO" id="GO:0005886">
    <property type="term" value="C:plasma membrane"/>
    <property type="evidence" value="ECO:0007669"/>
    <property type="project" value="InterPro"/>
</dbReference>